<dbReference type="CDD" id="cd02440">
    <property type="entry name" value="AdoMet_MTases"/>
    <property type="match status" value="1"/>
</dbReference>
<dbReference type="GO" id="GO:0008168">
    <property type="term" value="F:methyltransferase activity"/>
    <property type="evidence" value="ECO:0007669"/>
    <property type="project" value="UniProtKB-KW"/>
</dbReference>
<keyword evidence="3" id="KW-1185">Reference proteome</keyword>
<evidence type="ECO:0000313" key="3">
    <source>
        <dbReference type="Proteomes" id="UP001158045"/>
    </source>
</evidence>
<keyword evidence="2" id="KW-0808">Transferase</keyword>
<accession>A0ABT6NGU0</accession>
<gene>
    <name evidence="2" type="ORF">QE109_15955</name>
</gene>
<proteinExistence type="predicted"/>
<reference evidence="2 3" key="1">
    <citation type="submission" date="2023-04" db="EMBL/GenBank/DDBJ databases">
        <title>Fusibacter bizertensis strain WBS, isolated from littoral bottom sediments of the Arctic seas - biochemical and genomic analysis.</title>
        <authorList>
            <person name="Brioukhanov A.L."/>
        </authorList>
    </citation>
    <scope>NUCLEOTIDE SEQUENCE [LARGE SCALE GENOMIC DNA]</scope>
    <source>
        <strain evidence="2 3">WBS</strain>
    </source>
</reference>
<dbReference type="Proteomes" id="UP001158045">
    <property type="component" value="Unassembled WGS sequence"/>
</dbReference>
<name>A0ABT6NGU0_9FIRM</name>
<evidence type="ECO:0000313" key="2">
    <source>
        <dbReference type="EMBL" id="MDH8679653.1"/>
    </source>
</evidence>
<dbReference type="InterPro" id="IPR041698">
    <property type="entry name" value="Methyltransf_25"/>
</dbReference>
<organism evidence="2 3">
    <name type="scientific">Fusibacter bizertensis</name>
    <dbReference type="NCBI Taxonomy" id="1488331"/>
    <lineage>
        <taxon>Bacteria</taxon>
        <taxon>Bacillati</taxon>
        <taxon>Bacillota</taxon>
        <taxon>Clostridia</taxon>
        <taxon>Eubacteriales</taxon>
        <taxon>Eubacteriales Family XII. Incertae Sedis</taxon>
        <taxon>Fusibacter</taxon>
    </lineage>
</organism>
<dbReference type="InterPro" id="IPR029063">
    <property type="entry name" value="SAM-dependent_MTases_sf"/>
</dbReference>
<dbReference type="SUPFAM" id="SSF53335">
    <property type="entry name" value="S-adenosyl-L-methionine-dependent methyltransferases"/>
    <property type="match status" value="1"/>
</dbReference>
<dbReference type="RefSeq" id="WP_281095548.1">
    <property type="nucleotide sequence ID" value="NZ_JARYZI010000014.1"/>
</dbReference>
<dbReference type="EMBL" id="JARYZI010000014">
    <property type="protein sequence ID" value="MDH8679653.1"/>
    <property type="molecule type" value="Genomic_DNA"/>
</dbReference>
<protein>
    <submittedName>
        <fullName evidence="2">Class I SAM-dependent methyltransferase</fullName>
        <ecNumber evidence="2">2.1.-.-</ecNumber>
    </submittedName>
</protein>
<dbReference type="Gene3D" id="3.40.50.150">
    <property type="entry name" value="Vaccinia Virus protein VP39"/>
    <property type="match status" value="1"/>
</dbReference>
<dbReference type="EC" id="2.1.-.-" evidence="2"/>
<dbReference type="GO" id="GO:0032259">
    <property type="term" value="P:methylation"/>
    <property type="evidence" value="ECO:0007669"/>
    <property type="project" value="UniProtKB-KW"/>
</dbReference>
<comment type="caution">
    <text evidence="2">The sequence shown here is derived from an EMBL/GenBank/DDBJ whole genome shotgun (WGS) entry which is preliminary data.</text>
</comment>
<keyword evidence="2" id="KW-0489">Methyltransferase</keyword>
<dbReference type="Pfam" id="PF13649">
    <property type="entry name" value="Methyltransf_25"/>
    <property type="match status" value="1"/>
</dbReference>
<feature type="domain" description="Methyltransferase" evidence="1">
    <location>
        <begin position="40"/>
        <end position="127"/>
    </location>
</feature>
<sequence length="193" mass="22717">MIKQYYNANASGMIENTLELDLKPIYERFEKFLKPGAKLLDVGFGSGRDSLHFDAKGYEVVSIDFALEVYNRGKILLNTEVLLVDVKDIKYKNEFDGIWASAVFFHFNEDEIRDVLVRCHEALVDKGVMYISFKYGNEELIRHGRFFNDFNEEKFNRLMSQNGDFEIIEIWQTQDARQDHLDQNWLNVILKKK</sequence>
<evidence type="ECO:0000259" key="1">
    <source>
        <dbReference type="Pfam" id="PF13649"/>
    </source>
</evidence>